<protein>
    <submittedName>
        <fullName evidence="3">Uncharacterized protein</fullName>
    </submittedName>
</protein>
<feature type="compositionally biased region" description="Polar residues" evidence="1">
    <location>
        <begin position="47"/>
        <end position="60"/>
    </location>
</feature>
<keyword evidence="2" id="KW-1133">Transmembrane helix</keyword>
<evidence type="ECO:0000313" key="3">
    <source>
        <dbReference type="EMBL" id="TCG03423.1"/>
    </source>
</evidence>
<feature type="region of interest" description="Disordered" evidence="1">
    <location>
        <begin position="44"/>
        <end position="66"/>
    </location>
</feature>
<evidence type="ECO:0000256" key="2">
    <source>
        <dbReference type="SAM" id="Phobius"/>
    </source>
</evidence>
<dbReference type="EMBL" id="MWML01000410">
    <property type="protein sequence ID" value="TCG03423.1"/>
    <property type="molecule type" value="Genomic_DNA"/>
</dbReference>
<keyword evidence="2" id="KW-0812">Transmembrane</keyword>
<feature type="transmembrane region" description="Helical" evidence="2">
    <location>
        <begin position="20"/>
        <end position="37"/>
    </location>
</feature>
<dbReference type="Proteomes" id="UP000294200">
    <property type="component" value="Unassembled WGS sequence"/>
</dbReference>
<proteinExistence type="predicted"/>
<name>A0A4R0X0C0_9BURK</name>
<gene>
    <name evidence="3" type="ORF">BZM27_48565</name>
</gene>
<evidence type="ECO:0000256" key="1">
    <source>
        <dbReference type="SAM" id="MobiDB-lite"/>
    </source>
</evidence>
<evidence type="ECO:0000313" key="4">
    <source>
        <dbReference type="Proteomes" id="UP000294200"/>
    </source>
</evidence>
<accession>A0A4R0X0C0</accession>
<dbReference type="AlphaFoldDB" id="A0A4R0X0C0"/>
<sequence>MSATPDTQVGISVELLRVRWLGGFAAWCGLTLPSILLPGKCGHDRSPANSSGPVPWNQSAKGGAMC</sequence>
<reference evidence="3 4" key="1">
    <citation type="submission" date="2017-02" db="EMBL/GenBank/DDBJ databases">
        <title>Paraburkholderia sophoroidis sp. nov. and Paraburkholderia steynii sp. nov. rhizobial symbionts of the fynbos legume Hypocalyptus sophoroides.</title>
        <authorList>
            <person name="Steenkamp E.T."/>
            <person name="Beukes C.W."/>
            <person name="Van Zyl E."/>
            <person name="Avontuur J."/>
            <person name="Chan W.Y."/>
            <person name="Hassen A."/>
            <person name="Palmer M."/>
            <person name="Mthombeni L."/>
            <person name="Phalane F."/>
            <person name="Sereme K."/>
            <person name="Venter S.N."/>
        </authorList>
    </citation>
    <scope>NUCLEOTIDE SEQUENCE [LARGE SCALE GENOMIC DNA]</scope>
    <source>
        <strain evidence="3 4">HC1.1ba</strain>
    </source>
</reference>
<organism evidence="3 4">
    <name type="scientific">Paraburkholderia steynii</name>
    <dbReference type="NCBI Taxonomy" id="1245441"/>
    <lineage>
        <taxon>Bacteria</taxon>
        <taxon>Pseudomonadati</taxon>
        <taxon>Pseudomonadota</taxon>
        <taxon>Betaproteobacteria</taxon>
        <taxon>Burkholderiales</taxon>
        <taxon>Burkholderiaceae</taxon>
        <taxon>Paraburkholderia</taxon>
    </lineage>
</organism>
<keyword evidence="2" id="KW-0472">Membrane</keyword>
<keyword evidence="4" id="KW-1185">Reference proteome</keyword>
<comment type="caution">
    <text evidence="3">The sequence shown here is derived from an EMBL/GenBank/DDBJ whole genome shotgun (WGS) entry which is preliminary data.</text>
</comment>